<dbReference type="RefSeq" id="WP_067772895.1">
    <property type="nucleotide sequence ID" value="NZ_JACVVN010000013.1"/>
</dbReference>
<dbReference type="CDD" id="cd05372">
    <property type="entry name" value="ENR_SDR"/>
    <property type="match status" value="1"/>
</dbReference>
<dbReference type="Proteomes" id="UP000176204">
    <property type="component" value="Chromosome I"/>
</dbReference>
<comment type="catalytic activity">
    <reaction evidence="8">
        <text>a 2,3-saturated acyl-[ACP] + NAD(+) = a (2E)-enoyl-[ACP] + NADH + H(+)</text>
        <dbReference type="Rhea" id="RHEA:10240"/>
        <dbReference type="Rhea" id="RHEA-COMP:9925"/>
        <dbReference type="Rhea" id="RHEA-COMP:9926"/>
        <dbReference type="ChEBI" id="CHEBI:15378"/>
        <dbReference type="ChEBI" id="CHEBI:57540"/>
        <dbReference type="ChEBI" id="CHEBI:57945"/>
        <dbReference type="ChEBI" id="CHEBI:78784"/>
        <dbReference type="ChEBI" id="CHEBI:78785"/>
        <dbReference type="EC" id="1.3.1.9"/>
    </reaction>
</comment>
<feature type="binding site" evidence="11">
    <location>
        <begin position="21"/>
        <end position="22"/>
    </location>
    <ligand>
        <name>NAD(+)</name>
        <dbReference type="ChEBI" id="CHEBI:57540"/>
    </ligand>
</feature>
<comment type="pathway">
    <text evidence="1">Lipid metabolism; fatty acid biosynthesis.</text>
</comment>
<evidence type="ECO:0000313" key="13">
    <source>
        <dbReference type="Proteomes" id="UP000176204"/>
    </source>
</evidence>
<feature type="binding site" evidence="11">
    <location>
        <begin position="68"/>
        <end position="69"/>
    </location>
    <ligand>
        <name>NAD(+)</name>
        <dbReference type="ChEBI" id="CHEBI:57540"/>
    </ligand>
</feature>
<evidence type="ECO:0000256" key="3">
    <source>
        <dbReference type="ARBA" id="ARBA00022516"/>
    </source>
</evidence>
<evidence type="ECO:0000256" key="4">
    <source>
        <dbReference type="ARBA" id="ARBA00022832"/>
    </source>
</evidence>
<evidence type="ECO:0000256" key="7">
    <source>
        <dbReference type="ARBA" id="ARBA00023160"/>
    </source>
</evidence>
<dbReference type="PATRIC" id="fig|1679444.3.peg.1638"/>
<name>A0A1C7PE22_9BACT</name>
<evidence type="ECO:0000313" key="12">
    <source>
        <dbReference type="EMBL" id="SEH69041.1"/>
    </source>
</evidence>
<evidence type="ECO:0000256" key="8">
    <source>
        <dbReference type="PIRNR" id="PIRNR000094"/>
    </source>
</evidence>
<evidence type="ECO:0000256" key="9">
    <source>
        <dbReference type="PIRSR" id="PIRSR000094-1"/>
    </source>
</evidence>
<keyword evidence="6" id="KW-0443">Lipid metabolism</keyword>
<accession>A0A1C7PE22</accession>
<evidence type="ECO:0000256" key="11">
    <source>
        <dbReference type="PIRSR" id="PIRSR000094-3"/>
    </source>
</evidence>
<dbReference type="InterPro" id="IPR036291">
    <property type="entry name" value="NAD(P)-bd_dom_sf"/>
</dbReference>
<dbReference type="EC" id="1.3.1.9" evidence="8"/>
<dbReference type="SUPFAM" id="SSF51735">
    <property type="entry name" value="NAD(P)-binding Rossmann-fold domains"/>
    <property type="match status" value="1"/>
</dbReference>
<feature type="active site" description="Proton acceptor" evidence="9">
    <location>
        <position position="158"/>
    </location>
</feature>
<sequence length="269" mass="28525">MCSKPLEGKVGIVVGVANKRSIAFSIAKAWHDAGAKLIFNYQGERLKDGVVKLVRESFGEDTPVFDLDVSCDKAIDEFFRNVASCTDRVDMLLHAVAFAPGKDEAGNPIEGPLGGRFVKTPRDAFKTSLDISAYSLIALSRGVEPLMKDGGSIIAMSYLGAEKVVPNYNLMGVSKAALEATTRYLAYDMGRASNIRVNCISAGPVQTLAARGVSGFGEMIKVYADRAPLGRSCSGEELGATAVFLASEGSASITGQVLYVDGGYEIMGM</sequence>
<comment type="similarity">
    <text evidence="2 8">Belongs to the short-chain dehydrogenases/reductases (SDR) family. FabI subfamily.</text>
</comment>
<feature type="binding site" evidence="11">
    <location>
        <position position="15"/>
    </location>
    <ligand>
        <name>NAD(+)</name>
        <dbReference type="ChEBI" id="CHEBI:57540"/>
    </ligand>
</feature>
<dbReference type="EMBL" id="LT629973">
    <property type="protein sequence ID" value="SEH69041.1"/>
    <property type="molecule type" value="Genomic_DNA"/>
</dbReference>
<evidence type="ECO:0000256" key="10">
    <source>
        <dbReference type="PIRSR" id="PIRSR000094-2"/>
    </source>
</evidence>
<dbReference type="GO" id="GO:0004318">
    <property type="term" value="F:enoyl-[acyl-carrier-protein] reductase (NADH) activity"/>
    <property type="evidence" value="ECO:0007669"/>
    <property type="project" value="UniProtKB-EC"/>
</dbReference>
<dbReference type="Gene3D" id="3.40.50.720">
    <property type="entry name" value="NAD(P)-binding Rossmann-like Domain"/>
    <property type="match status" value="1"/>
</dbReference>
<gene>
    <name evidence="12" type="ORF">PYTT_0007</name>
</gene>
<feature type="binding site" evidence="10">
    <location>
        <position position="99"/>
    </location>
    <ligand>
        <name>substrate</name>
    </ligand>
</feature>
<dbReference type="GO" id="GO:0006633">
    <property type="term" value="P:fatty acid biosynthetic process"/>
    <property type="evidence" value="ECO:0007669"/>
    <property type="project" value="UniProtKB-KW"/>
</dbReference>
<keyword evidence="3 8" id="KW-0444">Lipid biosynthesis</keyword>
<keyword evidence="4" id="KW-0276">Fatty acid metabolism</keyword>
<dbReference type="PANTHER" id="PTHR43159">
    <property type="entry name" value="ENOYL-[ACYL-CARRIER-PROTEIN] REDUCTASE"/>
    <property type="match status" value="1"/>
</dbReference>
<keyword evidence="7 8" id="KW-0275">Fatty acid biosynthesis</keyword>
<dbReference type="PRINTS" id="PR00081">
    <property type="entry name" value="GDHRDH"/>
</dbReference>
<organism evidence="12 13">
    <name type="scientific">Akkermansia glycaniphila</name>
    <dbReference type="NCBI Taxonomy" id="1679444"/>
    <lineage>
        <taxon>Bacteria</taxon>
        <taxon>Pseudomonadati</taxon>
        <taxon>Verrucomicrobiota</taxon>
        <taxon>Verrucomicrobiia</taxon>
        <taxon>Verrucomicrobiales</taxon>
        <taxon>Akkermansiaceae</taxon>
        <taxon>Akkermansia</taxon>
    </lineage>
</organism>
<dbReference type="PIRSF" id="PIRSF000094">
    <property type="entry name" value="Enoyl-ACP_rdct"/>
    <property type="match status" value="1"/>
</dbReference>
<dbReference type="PANTHER" id="PTHR43159:SF2">
    <property type="entry name" value="ENOYL-[ACYL-CARRIER-PROTEIN] REDUCTASE [NADH], CHLOROPLASTIC"/>
    <property type="match status" value="1"/>
</dbReference>
<dbReference type="InterPro" id="IPR002347">
    <property type="entry name" value="SDR_fam"/>
</dbReference>
<evidence type="ECO:0000256" key="6">
    <source>
        <dbReference type="ARBA" id="ARBA00023098"/>
    </source>
</evidence>
<feature type="binding site" evidence="11">
    <location>
        <position position="175"/>
    </location>
    <ligand>
        <name>NAD(+)</name>
        <dbReference type="ChEBI" id="CHEBI:57540"/>
    </ligand>
</feature>
<evidence type="ECO:0000256" key="1">
    <source>
        <dbReference type="ARBA" id="ARBA00005194"/>
    </source>
</evidence>
<proteinExistence type="inferred from homology"/>
<dbReference type="InterPro" id="IPR014358">
    <property type="entry name" value="Enoyl-ACP_Rdtase_NADH"/>
</dbReference>
<feature type="active site" description="Proton acceptor" evidence="9">
    <location>
        <position position="168"/>
    </location>
</feature>
<dbReference type="Gene3D" id="1.10.8.400">
    <property type="entry name" value="Enoyl acyl carrier protein reductase"/>
    <property type="match status" value="1"/>
</dbReference>
<feature type="binding site" evidence="11">
    <location>
        <position position="42"/>
    </location>
    <ligand>
        <name>NAD(+)</name>
        <dbReference type="ChEBI" id="CHEBI:57540"/>
    </ligand>
</feature>
<dbReference type="Pfam" id="PF13561">
    <property type="entry name" value="adh_short_C2"/>
    <property type="match status" value="1"/>
</dbReference>
<dbReference type="KEGG" id="agl:PYTT_0007"/>
<evidence type="ECO:0000256" key="5">
    <source>
        <dbReference type="ARBA" id="ARBA00023002"/>
    </source>
</evidence>
<evidence type="ECO:0000256" key="2">
    <source>
        <dbReference type="ARBA" id="ARBA00009233"/>
    </source>
</evidence>
<feature type="binding site" evidence="11">
    <location>
        <position position="96"/>
    </location>
    <ligand>
        <name>NAD(+)</name>
        <dbReference type="ChEBI" id="CHEBI:57540"/>
    </ligand>
</feature>
<feature type="binding site" evidence="11">
    <location>
        <begin position="205"/>
        <end position="209"/>
    </location>
    <ligand>
        <name>NAD(+)</name>
        <dbReference type="ChEBI" id="CHEBI:57540"/>
    </ligand>
</feature>
<dbReference type="STRING" id="1679444.PYTT_0007"/>
<reference evidence="13" key="1">
    <citation type="submission" date="2016-09" db="EMBL/GenBank/DDBJ databases">
        <authorList>
            <person name="Koehorst J."/>
        </authorList>
    </citation>
    <scope>NUCLEOTIDE SEQUENCE [LARGE SCALE GENOMIC DNA]</scope>
</reference>
<dbReference type="OrthoDB" id="9803628at2"/>
<keyword evidence="5 8" id="KW-0560">Oxidoreductase</keyword>
<keyword evidence="8 11" id="KW-0520">NAD</keyword>
<protein>
    <recommendedName>
        <fullName evidence="8">Enoyl-[acyl-carrier-protein] reductase [NADH]</fullName>
        <ecNumber evidence="8">1.3.1.9</ecNumber>
    </recommendedName>
</protein>
<keyword evidence="13" id="KW-1185">Reference proteome</keyword>
<dbReference type="AlphaFoldDB" id="A0A1C7PE22"/>